<dbReference type="SMART" id="SM00382">
    <property type="entry name" value="AAA"/>
    <property type="match status" value="1"/>
</dbReference>
<dbReference type="PROSITE" id="PS50893">
    <property type="entry name" value="ABC_TRANSPORTER_2"/>
    <property type="match status" value="1"/>
</dbReference>
<evidence type="ECO:0000313" key="5">
    <source>
        <dbReference type="EMBL" id="TYS74679.1"/>
    </source>
</evidence>
<dbReference type="GO" id="GO:0016887">
    <property type="term" value="F:ATP hydrolysis activity"/>
    <property type="evidence" value="ECO:0007669"/>
    <property type="project" value="InterPro"/>
</dbReference>
<dbReference type="GO" id="GO:0005315">
    <property type="term" value="F:phosphate transmembrane transporter activity"/>
    <property type="evidence" value="ECO:0007669"/>
    <property type="project" value="InterPro"/>
</dbReference>
<dbReference type="CDD" id="cd03260">
    <property type="entry name" value="ABC_PstB_phosphate_transporter"/>
    <property type="match status" value="1"/>
</dbReference>
<evidence type="ECO:0000313" key="6">
    <source>
        <dbReference type="Proteomes" id="UP000324517"/>
    </source>
</evidence>
<dbReference type="GO" id="GO:0035435">
    <property type="term" value="P:phosphate ion transmembrane transport"/>
    <property type="evidence" value="ECO:0007669"/>
    <property type="project" value="InterPro"/>
</dbReference>
<evidence type="ECO:0000259" key="4">
    <source>
        <dbReference type="PROSITE" id="PS50893"/>
    </source>
</evidence>
<dbReference type="GO" id="GO:0016020">
    <property type="term" value="C:membrane"/>
    <property type="evidence" value="ECO:0007669"/>
    <property type="project" value="InterPro"/>
</dbReference>
<feature type="domain" description="ABC transporter" evidence="4">
    <location>
        <begin position="34"/>
        <end position="264"/>
    </location>
</feature>
<dbReference type="GO" id="GO:0005524">
    <property type="term" value="F:ATP binding"/>
    <property type="evidence" value="ECO:0007669"/>
    <property type="project" value="UniProtKB-KW"/>
</dbReference>
<accession>A0A5D4THT8</accession>
<dbReference type="EMBL" id="VTET01000001">
    <property type="protein sequence ID" value="TYS74679.1"/>
    <property type="molecule type" value="Genomic_DNA"/>
</dbReference>
<evidence type="ECO:0000256" key="2">
    <source>
        <dbReference type="ARBA" id="ARBA00022741"/>
    </source>
</evidence>
<evidence type="ECO:0000256" key="1">
    <source>
        <dbReference type="ARBA" id="ARBA00022448"/>
    </source>
</evidence>
<reference evidence="5 6" key="1">
    <citation type="submission" date="2019-08" db="EMBL/GenBank/DDBJ databases">
        <title>Bacillus genomes from the desert of Cuatro Cienegas, Coahuila.</title>
        <authorList>
            <person name="Olmedo-Alvarez G."/>
        </authorList>
    </citation>
    <scope>NUCLEOTIDE SEQUENCE [LARGE SCALE GENOMIC DNA]</scope>
    <source>
        <strain evidence="5 6">CH98b_3T</strain>
    </source>
</reference>
<dbReference type="PROSITE" id="PS00211">
    <property type="entry name" value="ABC_TRANSPORTER_1"/>
    <property type="match status" value="1"/>
</dbReference>
<dbReference type="Gene3D" id="3.40.50.300">
    <property type="entry name" value="P-loop containing nucleotide triphosphate hydrolases"/>
    <property type="match status" value="1"/>
</dbReference>
<dbReference type="InterPro" id="IPR017871">
    <property type="entry name" value="ABC_transporter-like_CS"/>
</dbReference>
<dbReference type="InterPro" id="IPR003439">
    <property type="entry name" value="ABC_transporter-like_ATP-bd"/>
</dbReference>
<proteinExistence type="predicted"/>
<dbReference type="PANTHER" id="PTHR43423">
    <property type="entry name" value="ABC TRANSPORTER I FAMILY MEMBER 17"/>
    <property type="match status" value="1"/>
</dbReference>
<dbReference type="Proteomes" id="UP000324517">
    <property type="component" value="Unassembled WGS sequence"/>
</dbReference>
<dbReference type="InterPro" id="IPR005670">
    <property type="entry name" value="PstB-like"/>
</dbReference>
<dbReference type="SUPFAM" id="SSF52540">
    <property type="entry name" value="P-loop containing nucleoside triphosphate hydrolases"/>
    <property type="match status" value="1"/>
</dbReference>
<protein>
    <submittedName>
        <fullName evidence="5">Phosphate ABC transporter ATP-binding protein</fullName>
    </submittedName>
</protein>
<dbReference type="OrthoDB" id="9785080at2"/>
<dbReference type="InterPro" id="IPR003593">
    <property type="entry name" value="AAA+_ATPase"/>
</dbReference>
<dbReference type="InterPro" id="IPR027417">
    <property type="entry name" value="P-loop_NTPase"/>
</dbReference>
<keyword evidence="2" id="KW-0547">Nucleotide-binding</keyword>
<dbReference type="PANTHER" id="PTHR43423:SF1">
    <property type="entry name" value="ABC TRANSPORTER I FAMILY MEMBER 17"/>
    <property type="match status" value="1"/>
</dbReference>
<sequence>MLKVELVVLGLIFLRNKGIVCIKWKGGVPLKEAIKLKDLHFKTDDKHILKGISGGIAEREITTFVGPSGAGKTTLLKMLNALLTPTSGEIIINGKELNTYEPTELRKQVGIALQSAPMVDGDVYDNLSLPMRLQERSLEEEEAINILKVVGLEESQLHQNVKDLSGGQRQKLSIARTLVNRPNVLLLDEITSSLDQTSQREIDELIQRVSKKYGTTIIWITHNLNQALTVGTYTWILMDGELIEAGKSQDIQNSTNDRVQAFLKGELK</sequence>
<gene>
    <name evidence="5" type="ORF">FZC75_03010</name>
</gene>
<dbReference type="Pfam" id="PF00005">
    <property type="entry name" value="ABC_tran"/>
    <property type="match status" value="1"/>
</dbReference>
<keyword evidence="1" id="KW-0813">Transport</keyword>
<evidence type="ECO:0000256" key="3">
    <source>
        <dbReference type="ARBA" id="ARBA00022840"/>
    </source>
</evidence>
<comment type="caution">
    <text evidence="5">The sequence shown here is derived from an EMBL/GenBank/DDBJ whole genome shotgun (WGS) entry which is preliminary data.</text>
</comment>
<dbReference type="AlphaFoldDB" id="A0A5D4THT8"/>
<organism evidence="5 6">
    <name type="scientific">Sutcliffiella horikoshii</name>
    <dbReference type="NCBI Taxonomy" id="79883"/>
    <lineage>
        <taxon>Bacteria</taxon>
        <taxon>Bacillati</taxon>
        <taxon>Bacillota</taxon>
        <taxon>Bacilli</taxon>
        <taxon>Bacillales</taxon>
        <taxon>Bacillaceae</taxon>
        <taxon>Sutcliffiella</taxon>
    </lineage>
</organism>
<keyword evidence="3 5" id="KW-0067">ATP-binding</keyword>
<name>A0A5D4THT8_9BACI</name>